<feature type="domain" description="AB hydrolase-1" evidence="1">
    <location>
        <begin position="23"/>
        <end position="260"/>
    </location>
</feature>
<name>A0A561BNN2_9ACTN</name>
<dbReference type="PRINTS" id="PR00111">
    <property type="entry name" value="ABHYDROLASE"/>
</dbReference>
<dbReference type="Gene3D" id="3.40.50.1820">
    <property type="entry name" value="alpha/beta hydrolase"/>
    <property type="match status" value="1"/>
</dbReference>
<organism evidence="2 3">
    <name type="scientific">Kribbella amoyensis</name>
    <dbReference type="NCBI Taxonomy" id="996641"/>
    <lineage>
        <taxon>Bacteria</taxon>
        <taxon>Bacillati</taxon>
        <taxon>Actinomycetota</taxon>
        <taxon>Actinomycetes</taxon>
        <taxon>Propionibacteriales</taxon>
        <taxon>Kribbellaceae</taxon>
        <taxon>Kribbella</taxon>
    </lineage>
</organism>
<dbReference type="EMBL" id="VIVK01000001">
    <property type="protein sequence ID" value="TWD80475.1"/>
    <property type="molecule type" value="Genomic_DNA"/>
</dbReference>
<dbReference type="Proteomes" id="UP000318380">
    <property type="component" value="Unassembled WGS sequence"/>
</dbReference>
<dbReference type="InterPro" id="IPR050471">
    <property type="entry name" value="AB_hydrolase"/>
</dbReference>
<dbReference type="PANTHER" id="PTHR43433">
    <property type="entry name" value="HYDROLASE, ALPHA/BETA FOLD FAMILY PROTEIN"/>
    <property type="match status" value="1"/>
</dbReference>
<dbReference type="AlphaFoldDB" id="A0A561BNN2"/>
<evidence type="ECO:0000313" key="2">
    <source>
        <dbReference type="EMBL" id="TWD80475.1"/>
    </source>
</evidence>
<evidence type="ECO:0000259" key="1">
    <source>
        <dbReference type="Pfam" id="PF00561"/>
    </source>
</evidence>
<gene>
    <name evidence="2" type="ORF">FB561_1552</name>
</gene>
<dbReference type="GO" id="GO:0004806">
    <property type="term" value="F:triacylglycerol lipase activity"/>
    <property type="evidence" value="ECO:0007669"/>
    <property type="project" value="TreeGrafter"/>
</dbReference>
<dbReference type="InterPro" id="IPR000073">
    <property type="entry name" value="AB_hydrolase_1"/>
</dbReference>
<evidence type="ECO:0000313" key="3">
    <source>
        <dbReference type="Proteomes" id="UP000318380"/>
    </source>
</evidence>
<dbReference type="PANTHER" id="PTHR43433:SF5">
    <property type="entry name" value="AB HYDROLASE-1 DOMAIN-CONTAINING PROTEIN"/>
    <property type="match status" value="1"/>
</dbReference>
<sequence length="279" mass="30121">MEQLLKVGHIDLCLETFGAPDAPPILLIHGASAAMDFWETEFCERLAAGPRYVVRYDHRDTGRSVHYPAGQPGYTGPDLVHDPLGILDALGIEKAHVVGLSMGGGIAQRLAADHADRLRTVTLIATSPLGDDLPAPADRIRAAFAADAPPTDWSDPAAALDALVAEERLYGGTHPYDEPARRVLLQHMLDRTHDVEAAMTNHWILEDDSAPLRPQLPGITVPTLVLHGTEDPLLPPAHGEALAREIPGARLVLLESAGHELPRPVWDVAVPAILEHTRN</sequence>
<dbReference type="GO" id="GO:0046503">
    <property type="term" value="P:glycerolipid catabolic process"/>
    <property type="evidence" value="ECO:0007669"/>
    <property type="project" value="TreeGrafter"/>
</dbReference>
<dbReference type="OrthoDB" id="8957634at2"/>
<keyword evidence="3" id="KW-1185">Reference proteome</keyword>
<proteinExistence type="predicted"/>
<dbReference type="SUPFAM" id="SSF53474">
    <property type="entry name" value="alpha/beta-Hydrolases"/>
    <property type="match status" value="1"/>
</dbReference>
<dbReference type="Pfam" id="PF00561">
    <property type="entry name" value="Abhydrolase_1"/>
    <property type="match status" value="1"/>
</dbReference>
<reference evidence="2 3" key="1">
    <citation type="submission" date="2019-06" db="EMBL/GenBank/DDBJ databases">
        <title>Sequencing the genomes of 1000 actinobacteria strains.</title>
        <authorList>
            <person name="Klenk H.-P."/>
        </authorList>
    </citation>
    <scope>NUCLEOTIDE SEQUENCE [LARGE SCALE GENOMIC DNA]</scope>
    <source>
        <strain evidence="2 3">DSM 24683</strain>
    </source>
</reference>
<dbReference type="RefSeq" id="WP_145804478.1">
    <property type="nucleotide sequence ID" value="NZ_VIVK01000001.1"/>
</dbReference>
<comment type="caution">
    <text evidence="2">The sequence shown here is derived from an EMBL/GenBank/DDBJ whole genome shotgun (WGS) entry which is preliminary data.</text>
</comment>
<accession>A0A561BNN2</accession>
<protein>
    <submittedName>
        <fullName evidence="2">Pimeloyl-ACP methyl ester carboxylesterase</fullName>
    </submittedName>
</protein>
<dbReference type="InterPro" id="IPR029058">
    <property type="entry name" value="AB_hydrolase_fold"/>
</dbReference>